<dbReference type="PROSITE" id="PS51257">
    <property type="entry name" value="PROKAR_LIPOPROTEIN"/>
    <property type="match status" value="1"/>
</dbReference>
<evidence type="ECO:0000256" key="1">
    <source>
        <dbReference type="ARBA" id="ARBA00004442"/>
    </source>
</evidence>
<evidence type="ECO:0000256" key="3">
    <source>
        <dbReference type="ARBA" id="ARBA00023237"/>
    </source>
</evidence>
<feature type="compositionally biased region" description="Basic and acidic residues" evidence="5">
    <location>
        <begin position="323"/>
        <end position="337"/>
    </location>
</feature>
<dbReference type="CDD" id="cd07185">
    <property type="entry name" value="OmpA_C-like"/>
    <property type="match status" value="1"/>
</dbReference>
<evidence type="ECO:0000256" key="4">
    <source>
        <dbReference type="PROSITE-ProRule" id="PRU00473"/>
    </source>
</evidence>
<dbReference type="OrthoDB" id="9792021at2"/>
<keyword evidence="3" id="KW-0998">Cell outer membrane</keyword>
<evidence type="ECO:0000313" key="7">
    <source>
        <dbReference type="EMBL" id="SFF88440.1"/>
    </source>
</evidence>
<dbReference type="PRINTS" id="PR01023">
    <property type="entry name" value="NAFLGMOTY"/>
</dbReference>
<dbReference type="PROSITE" id="PS51123">
    <property type="entry name" value="OMPA_2"/>
    <property type="match status" value="1"/>
</dbReference>
<feature type="region of interest" description="Disordered" evidence="5">
    <location>
        <begin position="307"/>
        <end position="337"/>
    </location>
</feature>
<dbReference type="Proteomes" id="UP000198724">
    <property type="component" value="Unassembled WGS sequence"/>
</dbReference>
<evidence type="ECO:0000256" key="5">
    <source>
        <dbReference type="SAM" id="MobiDB-lite"/>
    </source>
</evidence>
<dbReference type="InterPro" id="IPR036737">
    <property type="entry name" value="OmpA-like_sf"/>
</dbReference>
<dbReference type="PANTHER" id="PTHR30329">
    <property type="entry name" value="STATOR ELEMENT OF FLAGELLAR MOTOR COMPLEX"/>
    <property type="match status" value="1"/>
</dbReference>
<dbReference type="InterPro" id="IPR006664">
    <property type="entry name" value="OMP_bac"/>
</dbReference>
<dbReference type="Gene3D" id="3.30.1330.60">
    <property type="entry name" value="OmpA-like domain"/>
    <property type="match status" value="1"/>
</dbReference>
<feature type="domain" description="OmpA-like" evidence="6">
    <location>
        <begin position="221"/>
        <end position="337"/>
    </location>
</feature>
<organism evidence="7 8">
    <name type="scientific">Pontibacter chinhatensis</name>
    <dbReference type="NCBI Taxonomy" id="1436961"/>
    <lineage>
        <taxon>Bacteria</taxon>
        <taxon>Pseudomonadati</taxon>
        <taxon>Bacteroidota</taxon>
        <taxon>Cytophagia</taxon>
        <taxon>Cytophagales</taxon>
        <taxon>Hymenobacteraceae</taxon>
        <taxon>Pontibacter</taxon>
    </lineage>
</organism>
<dbReference type="AlphaFoldDB" id="A0A1I2MBY7"/>
<gene>
    <name evidence="7" type="ORF">SAMN05421739_101239</name>
</gene>
<dbReference type="GO" id="GO:0009279">
    <property type="term" value="C:cell outer membrane"/>
    <property type="evidence" value="ECO:0007669"/>
    <property type="project" value="UniProtKB-SubCell"/>
</dbReference>
<dbReference type="PRINTS" id="PR01021">
    <property type="entry name" value="OMPADOMAIN"/>
</dbReference>
<accession>A0A1I2MBY7</accession>
<protein>
    <submittedName>
        <fullName evidence="7">Outer membrane protein OmpA</fullName>
    </submittedName>
</protein>
<dbReference type="SUPFAM" id="SSF103088">
    <property type="entry name" value="OmpA-like"/>
    <property type="match status" value="1"/>
</dbReference>
<dbReference type="RefSeq" id="WP_092098203.1">
    <property type="nucleotide sequence ID" value="NZ_FOOT01000001.1"/>
</dbReference>
<dbReference type="STRING" id="1436961.SAMN05421739_101239"/>
<dbReference type="EMBL" id="FOOT01000001">
    <property type="protein sequence ID" value="SFF88440.1"/>
    <property type="molecule type" value="Genomic_DNA"/>
</dbReference>
<keyword evidence="8" id="KW-1185">Reference proteome</keyword>
<proteinExistence type="predicted"/>
<dbReference type="PANTHER" id="PTHR30329:SF21">
    <property type="entry name" value="LIPOPROTEIN YIAD-RELATED"/>
    <property type="match status" value="1"/>
</dbReference>
<name>A0A1I2MBY7_9BACT</name>
<evidence type="ECO:0000256" key="2">
    <source>
        <dbReference type="ARBA" id="ARBA00023136"/>
    </source>
</evidence>
<evidence type="ECO:0000313" key="8">
    <source>
        <dbReference type="Proteomes" id="UP000198724"/>
    </source>
</evidence>
<comment type="subcellular location">
    <subcellularLocation>
        <location evidence="1">Cell outer membrane</location>
    </subcellularLocation>
</comment>
<dbReference type="InterPro" id="IPR050330">
    <property type="entry name" value="Bact_OuterMem_StrucFunc"/>
</dbReference>
<sequence>MKKTFITLLSIPLLFSCSSDKSESTQASQQAAVSAPEENHAVEEVSVKPAAFDISSIPVSSEDLGDFPFFTAPAGAEYINNAKPSDFDFIVFVTPDRVYEVEGKTFRAHVHPDRKSETKVSGRFLNKSFEEAILKAGGVKVFEGKLEGDRKESYKELCTYAGDNGSIDIWNNPIATYVIRRNDGNIYIALGKGMPNSTSIQIVQEKPFEQTITKVTSDKIKDDLLAKGKSVLHINFDTDKASLKPDGMEVVSEIVKALKEAPELNIAINGYTDNAGSKEHNQKLSESRASSVKEVIAKAGIAQERLTSKGFGQENPIADNSTEEGKTQNRRVELVRL</sequence>
<reference evidence="8" key="1">
    <citation type="submission" date="2016-10" db="EMBL/GenBank/DDBJ databases">
        <authorList>
            <person name="Varghese N."/>
            <person name="Submissions S."/>
        </authorList>
    </citation>
    <scope>NUCLEOTIDE SEQUENCE [LARGE SCALE GENOMIC DNA]</scope>
    <source>
        <strain evidence="8">LP51</strain>
    </source>
</reference>
<dbReference type="InterPro" id="IPR006665">
    <property type="entry name" value="OmpA-like"/>
</dbReference>
<evidence type="ECO:0000259" key="6">
    <source>
        <dbReference type="PROSITE" id="PS51123"/>
    </source>
</evidence>
<keyword evidence="2 4" id="KW-0472">Membrane</keyword>
<dbReference type="Pfam" id="PF00691">
    <property type="entry name" value="OmpA"/>
    <property type="match status" value="1"/>
</dbReference>